<sequence length="117" mass="13380">MHVPSLSFERQIDDFQGINIDGHNNTKNLRCADDTVLLAEKKRKLIKFIRNNEIKQLKDGTQHESSASASEELQESESESEVLQESESEELQVSESEELQESESEVLQESESEELQE</sequence>
<dbReference type="Proteomes" id="UP000762676">
    <property type="component" value="Unassembled WGS sequence"/>
</dbReference>
<organism evidence="2 3">
    <name type="scientific">Elysia marginata</name>
    <dbReference type="NCBI Taxonomy" id="1093978"/>
    <lineage>
        <taxon>Eukaryota</taxon>
        <taxon>Metazoa</taxon>
        <taxon>Spiralia</taxon>
        <taxon>Lophotrochozoa</taxon>
        <taxon>Mollusca</taxon>
        <taxon>Gastropoda</taxon>
        <taxon>Heterobranchia</taxon>
        <taxon>Euthyneura</taxon>
        <taxon>Panpulmonata</taxon>
        <taxon>Sacoglossa</taxon>
        <taxon>Placobranchoidea</taxon>
        <taxon>Plakobranchidae</taxon>
        <taxon>Elysia</taxon>
    </lineage>
</organism>
<dbReference type="EMBL" id="BMAT01008880">
    <property type="protein sequence ID" value="GFR94144.1"/>
    <property type="molecule type" value="Genomic_DNA"/>
</dbReference>
<feature type="compositionally biased region" description="Acidic residues" evidence="1">
    <location>
        <begin position="72"/>
        <end position="117"/>
    </location>
</feature>
<name>A0AAV4H8R0_9GAST</name>
<comment type="caution">
    <text evidence="2">The sequence shown here is derived from an EMBL/GenBank/DDBJ whole genome shotgun (WGS) entry which is preliminary data.</text>
</comment>
<gene>
    <name evidence="2" type="ORF">ElyMa_004394600</name>
</gene>
<proteinExistence type="predicted"/>
<evidence type="ECO:0000313" key="3">
    <source>
        <dbReference type="Proteomes" id="UP000762676"/>
    </source>
</evidence>
<dbReference type="AlphaFoldDB" id="A0AAV4H8R0"/>
<protein>
    <submittedName>
        <fullName evidence="2">Uncharacterized protein</fullName>
    </submittedName>
</protein>
<reference evidence="2 3" key="1">
    <citation type="journal article" date="2021" name="Elife">
        <title>Chloroplast acquisition without the gene transfer in kleptoplastic sea slugs, Plakobranchus ocellatus.</title>
        <authorList>
            <person name="Maeda T."/>
            <person name="Takahashi S."/>
            <person name="Yoshida T."/>
            <person name="Shimamura S."/>
            <person name="Takaki Y."/>
            <person name="Nagai Y."/>
            <person name="Toyoda A."/>
            <person name="Suzuki Y."/>
            <person name="Arimoto A."/>
            <person name="Ishii H."/>
            <person name="Satoh N."/>
            <person name="Nishiyama T."/>
            <person name="Hasebe M."/>
            <person name="Maruyama T."/>
            <person name="Minagawa J."/>
            <person name="Obokata J."/>
            <person name="Shigenobu S."/>
        </authorList>
    </citation>
    <scope>NUCLEOTIDE SEQUENCE [LARGE SCALE GENOMIC DNA]</scope>
</reference>
<keyword evidence="3" id="KW-1185">Reference proteome</keyword>
<evidence type="ECO:0000313" key="2">
    <source>
        <dbReference type="EMBL" id="GFR94144.1"/>
    </source>
</evidence>
<accession>A0AAV4H8R0</accession>
<evidence type="ECO:0000256" key="1">
    <source>
        <dbReference type="SAM" id="MobiDB-lite"/>
    </source>
</evidence>
<feature type="region of interest" description="Disordered" evidence="1">
    <location>
        <begin position="56"/>
        <end position="117"/>
    </location>
</feature>